<protein>
    <recommendedName>
        <fullName evidence="4">Chromosome segregation protein SMC</fullName>
    </recommendedName>
</protein>
<keyword evidence="3" id="KW-1185">Reference proteome</keyword>
<name>A0ABV0C5I7_9GAMM</name>
<evidence type="ECO:0000313" key="3">
    <source>
        <dbReference type="Proteomes" id="UP001400166"/>
    </source>
</evidence>
<dbReference type="InterPro" id="IPR027417">
    <property type="entry name" value="P-loop_NTPase"/>
</dbReference>
<proteinExistence type="predicted"/>
<keyword evidence="1" id="KW-0175">Coiled coil</keyword>
<dbReference type="Gene3D" id="3.40.50.300">
    <property type="entry name" value="P-loop containing nucleotide triphosphate hydrolases"/>
    <property type="match status" value="1"/>
</dbReference>
<dbReference type="RefSeq" id="WP_346469555.1">
    <property type="nucleotide sequence ID" value="NZ_JBDJOF010000010.1"/>
</dbReference>
<accession>A0ABV0C5I7</accession>
<organism evidence="2 3">
    <name type="scientific">Stenotrophomonas hibiscicola</name>
    <dbReference type="NCBI Taxonomy" id="86189"/>
    <lineage>
        <taxon>Bacteria</taxon>
        <taxon>Pseudomonadati</taxon>
        <taxon>Pseudomonadota</taxon>
        <taxon>Gammaproteobacteria</taxon>
        <taxon>Lysobacterales</taxon>
        <taxon>Lysobacteraceae</taxon>
        <taxon>Stenotrophomonas</taxon>
        <taxon>Stenotrophomonas maltophilia group</taxon>
    </lineage>
</organism>
<dbReference type="SUPFAM" id="SSF52540">
    <property type="entry name" value="P-loop containing nucleoside triphosphate hydrolases"/>
    <property type="match status" value="1"/>
</dbReference>
<dbReference type="EMBL" id="JBDJOF010000010">
    <property type="protein sequence ID" value="MEN5389630.1"/>
    <property type="molecule type" value="Genomic_DNA"/>
</dbReference>
<evidence type="ECO:0008006" key="4">
    <source>
        <dbReference type="Google" id="ProtNLM"/>
    </source>
</evidence>
<comment type="caution">
    <text evidence="2">The sequence shown here is derived from an EMBL/GenBank/DDBJ whole genome shotgun (WGS) entry which is preliminary data.</text>
</comment>
<dbReference type="Proteomes" id="UP001400166">
    <property type="component" value="Unassembled WGS sequence"/>
</dbReference>
<evidence type="ECO:0000256" key="1">
    <source>
        <dbReference type="SAM" id="Coils"/>
    </source>
</evidence>
<feature type="coiled-coil region" evidence="1">
    <location>
        <begin position="349"/>
        <end position="409"/>
    </location>
</feature>
<reference evidence="2 3" key="1">
    <citation type="submission" date="2024-04" db="EMBL/GenBank/DDBJ databases">
        <title>WGS of bacteria from Torrens River.</title>
        <authorList>
            <person name="Wyrsch E.R."/>
            <person name="Drigo B."/>
        </authorList>
    </citation>
    <scope>NUCLEOTIDE SEQUENCE [LARGE SCALE GENOMIC DNA]</scope>
    <source>
        <strain evidence="2 3">TWI153</strain>
    </source>
</reference>
<gene>
    <name evidence="2" type="ORF">ABE587_07305</name>
</gene>
<evidence type="ECO:0000313" key="2">
    <source>
        <dbReference type="EMBL" id="MEN5389630.1"/>
    </source>
</evidence>
<sequence>MAGNGPAPEARYVEAGFCDHEGVISIRRTEFEFPDEAVLGKLAARLCDLNLAPRDPISQLCSTSIIRDEHIAGLSLDLKETDRYALLRDGLGANDSDSWITRGSQLVSAAKKRSLAAQQEEASLNNELMAATRRVDEVRASIVGDNILAEAVERLRAFAKSEAAADQLVGPVRQQIAHIGAEIQSLQELLSRWTATQAARGRLPELGKIRDAALVEVDAATKTVEALRRDENLPSSSHLAKQARDLMALANLGRHVGLQDGHCPLCATSQDHAHYEQGIATAEDLAKTLDRQAAEEAQHEQATRAAEARLGAARQSMAAAEASFNSARQVIQDFDSLRKGRGVGDHETSEQLSARAEQLRATLELAQRDLRVLETVRLNTELEHAKREEARAKERLAAAQERAGRARKAEATAQALHDAARRAAGETLDRRLDRVLPLMSELYRRLRPHPVWRDIEYSIRGDVRKFLKLKVGDELNPQFLFSSGQRRATGLAFLLSVNLSLAWSRWRTIMLDDPVQHVDDFRTVHLAELAAQLVAEGRQIVCAVEDAALAELLCRRLPVRKSSAAKRITMGPDENGDLTVTSEKMLQMLPKGTLLGGRTAISASHSAREG</sequence>